<feature type="domain" description="CHK kinase-like" evidence="1">
    <location>
        <begin position="149"/>
        <end position="337"/>
    </location>
</feature>
<evidence type="ECO:0000313" key="2">
    <source>
        <dbReference type="EMBL" id="PAV71262.1"/>
    </source>
</evidence>
<accession>A0A2A2KBK7</accession>
<dbReference type="InterPro" id="IPR012877">
    <property type="entry name" value="Dhs-27"/>
</dbReference>
<name>A0A2A2KBK7_9BILA</name>
<reference evidence="2 3" key="1">
    <citation type="journal article" date="2017" name="Curr. Biol.">
        <title>Genome architecture and evolution of a unichromosomal asexual nematode.</title>
        <authorList>
            <person name="Fradin H."/>
            <person name="Zegar C."/>
            <person name="Gutwein M."/>
            <person name="Lucas J."/>
            <person name="Kovtun M."/>
            <person name="Corcoran D."/>
            <person name="Baugh L.R."/>
            <person name="Kiontke K."/>
            <person name="Gunsalus K."/>
            <person name="Fitch D.H."/>
            <person name="Piano F."/>
        </authorList>
    </citation>
    <scope>NUCLEOTIDE SEQUENCE [LARGE SCALE GENOMIC DNA]</scope>
    <source>
        <strain evidence="2">PF1309</strain>
    </source>
</reference>
<dbReference type="EMBL" id="LIAE01009093">
    <property type="protein sequence ID" value="PAV71262.1"/>
    <property type="molecule type" value="Genomic_DNA"/>
</dbReference>
<sequence length="419" mass="47684">MGDGISDTHVTVDDLQDIAHRTFGDSANFGPNLSFTSIGEGSGFMSRIAVVDPNWREPAPKFAPKNFIAKISSMAGIVANFSKMDVSTFEGIDHETGNEMLRALEGNLKKLHNNEVIIYDWFYKHRIDIPKLQVYYSKSFSQHNVNKGLLLMEYKPDATSLHVWDNFAPNDLLPILRAKAKLEAWADSFPEEEKAKLKMNPFIDFYPQILNEKNVSMNFGVVEKFVNDEIKELINKTKDLGSAIYDFTFADGINKRLGMKPTFTHGDLWSSNMLMKKRDDGGYDLEALIDFQTAHWGNPATDLARLFINTLSGKDRREHWESLTETFYEYLKEEFGDKELPYTLEQCKESYRQYMPTGGLLTIPMFGGLFAMVVCGDGPEEFKKHVETVLNEKLIAILEDVIEYQGKLTLTTNGTQRSE</sequence>
<gene>
    <name evidence="2" type="ORF">WR25_03055</name>
</gene>
<dbReference type="PANTHER" id="PTHR23020">
    <property type="entry name" value="UNCHARACTERIZED NUCLEAR HORMONE RECEPTOR-RELATED"/>
    <property type="match status" value="1"/>
</dbReference>
<dbReference type="SMART" id="SM00587">
    <property type="entry name" value="CHK"/>
    <property type="match status" value="1"/>
</dbReference>
<dbReference type="PANTHER" id="PTHR23020:SF15">
    <property type="entry name" value="CHK KINASE-LIKE DOMAIN-CONTAINING PROTEIN"/>
    <property type="match status" value="1"/>
</dbReference>
<dbReference type="SUPFAM" id="SSF56112">
    <property type="entry name" value="Protein kinase-like (PK-like)"/>
    <property type="match status" value="1"/>
</dbReference>
<evidence type="ECO:0000313" key="3">
    <source>
        <dbReference type="Proteomes" id="UP000218231"/>
    </source>
</evidence>
<dbReference type="OrthoDB" id="5813109at2759"/>
<organism evidence="2 3">
    <name type="scientific">Diploscapter pachys</name>
    <dbReference type="NCBI Taxonomy" id="2018661"/>
    <lineage>
        <taxon>Eukaryota</taxon>
        <taxon>Metazoa</taxon>
        <taxon>Ecdysozoa</taxon>
        <taxon>Nematoda</taxon>
        <taxon>Chromadorea</taxon>
        <taxon>Rhabditida</taxon>
        <taxon>Rhabditina</taxon>
        <taxon>Rhabditomorpha</taxon>
        <taxon>Rhabditoidea</taxon>
        <taxon>Rhabditidae</taxon>
        <taxon>Diploscapter</taxon>
    </lineage>
</organism>
<evidence type="ECO:0000259" key="1">
    <source>
        <dbReference type="SMART" id="SM00587"/>
    </source>
</evidence>
<dbReference type="Gene3D" id="3.90.1200.10">
    <property type="match status" value="1"/>
</dbReference>
<dbReference type="InterPro" id="IPR052961">
    <property type="entry name" value="Oxido-Kinase-like_Enzymes"/>
</dbReference>
<comment type="caution">
    <text evidence="2">The sequence shown here is derived from an EMBL/GenBank/DDBJ whole genome shotgun (WGS) entry which is preliminary data.</text>
</comment>
<keyword evidence="3" id="KW-1185">Reference proteome</keyword>
<proteinExistence type="predicted"/>
<protein>
    <recommendedName>
        <fullName evidence="1">CHK kinase-like domain-containing protein</fullName>
    </recommendedName>
</protein>
<dbReference type="InterPro" id="IPR011009">
    <property type="entry name" value="Kinase-like_dom_sf"/>
</dbReference>
<dbReference type="AlphaFoldDB" id="A0A2A2KBK7"/>
<dbReference type="Pfam" id="PF07914">
    <property type="entry name" value="DUF1679"/>
    <property type="match status" value="1"/>
</dbReference>
<dbReference type="Proteomes" id="UP000218231">
    <property type="component" value="Unassembled WGS sequence"/>
</dbReference>
<dbReference type="InterPro" id="IPR015897">
    <property type="entry name" value="CHK_kinase-like"/>
</dbReference>